<sequence>MGGEEMKSLLESKDLLSELRVKKAYWLMVKKSRFGPHHIIAGQTCSKCKKPLREVGEGNCPVADSIPGSRADVAFQMRDACRDNNIWLNELIEVMCEDTNLNIRPNGRTVAKNASPKQWIIAAVRIWEAKK</sequence>
<dbReference type="EMBL" id="MT141732">
    <property type="protein sequence ID" value="QJA69733.1"/>
    <property type="molecule type" value="Genomic_DNA"/>
</dbReference>
<dbReference type="AlphaFoldDB" id="A0A6M3JIF5"/>
<reference evidence="1" key="1">
    <citation type="submission" date="2020-03" db="EMBL/GenBank/DDBJ databases">
        <title>The deep terrestrial virosphere.</title>
        <authorList>
            <person name="Holmfeldt K."/>
            <person name="Nilsson E."/>
            <person name="Simone D."/>
            <person name="Lopez-Fernandez M."/>
            <person name="Wu X."/>
            <person name="de Brujin I."/>
            <person name="Lundin D."/>
            <person name="Andersson A."/>
            <person name="Bertilsson S."/>
            <person name="Dopson M."/>
        </authorList>
    </citation>
    <scope>NUCLEOTIDE SEQUENCE</scope>
    <source>
        <strain evidence="1">MM415A04334</strain>
    </source>
</reference>
<organism evidence="1">
    <name type="scientific">viral metagenome</name>
    <dbReference type="NCBI Taxonomy" id="1070528"/>
    <lineage>
        <taxon>unclassified sequences</taxon>
        <taxon>metagenomes</taxon>
        <taxon>organismal metagenomes</taxon>
    </lineage>
</organism>
<evidence type="ECO:0000313" key="1">
    <source>
        <dbReference type="EMBL" id="QJA69733.1"/>
    </source>
</evidence>
<gene>
    <name evidence="1" type="ORF">MM415A04334_0003</name>
</gene>
<proteinExistence type="predicted"/>
<protein>
    <submittedName>
        <fullName evidence="1">Uncharacterized protein</fullName>
    </submittedName>
</protein>
<name>A0A6M3JIF5_9ZZZZ</name>
<accession>A0A6M3JIF5</accession>